<evidence type="ECO:0000313" key="2">
    <source>
        <dbReference type="EMBL" id="VAX02405.1"/>
    </source>
</evidence>
<dbReference type="GO" id="GO:0004222">
    <property type="term" value="F:metalloendopeptidase activity"/>
    <property type="evidence" value="ECO:0007669"/>
    <property type="project" value="InterPro"/>
</dbReference>
<dbReference type="InterPro" id="IPR011249">
    <property type="entry name" value="Metalloenz_LuxS/M16"/>
</dbReference>
<feature type="domain" description="Peptidase M16 N-terminal" evidence="1">
    <location>
        <begin position="58"/>
        <end position="155"/>
    </location>
</feature>
<dbReference type="Gene3D" id="3.30.830.10">
    <property type="entry name" value="Metalloenzyme, LuxS/M16 peptidase-like"/>
    <property type="match status" value="1"/>
</dbReference>
<proteinExistence type="predicted"/>
<dbReference type="SUPFAM" id="SSF63411">
    <property type="entry name" value="LuxS/MPP-like metallohydrolase"/>
    <property type="match status" value="1"/>
</dbReference>
<organism evidence="2">
    <name type="scientific">hydrothermal vent metagenome</name>
    <dbReference type="NCBI Taxonomy" id="652676"/>
    <lineage>
        <taxon>unclassified sequences</taxon>
        <taxon>metagenomes</taxon>
        <taxon>ecological metagenomes</taxon>
    </lineage>
</organism>
<dbReference type="Pfam" id="PF00675">
    <property type="entry name" value="Peptidase_M16"/>
    <property type="match status" value="1"/>
</dbReference>
<name>A0A3B1B7V9_9ZZZZ</name>
<dbReference type="PROSITE" id="PS00143">
    <property type="entry name" value="INSULINASE"/>
    <property type="match status" value="1"/>
</dbReference>
<dbReference type="EMBL" id="UOFV01000313">
    <property type="protein sequence ID" value="VAX02405.1"/>
    <property type="molecule type" value="Genomic_DNA"/>
</dbReference>
<gene>
    <name evidence="2" type="ORF">MNBD_GAMMA19-2289</name>
</gene>
<accession>A0A3B1B7V9</accession>
<dbReference type="AlphaFoldDB" id="A0A3B1B7V9"/>
<dbReference type="PANTHER" id="PTHR43016:SF13">
    <property type="entry name" value="PRESEQUENCE PROTEASE, MITOCHONDRIAL"/>
    <property type="match status" value="1"/>
</dbReference>
<dbReference type="GO" id="GO:0006508">
    <property type="term" value="P:proteolysis"/>
    <property type="evidence" value="ECO:0007669"/>
    <property type="project" value="InterPro"/>
</dbReference>
<evidence type="ECO:0000259" key="1">
    <source>
        <dbReference type="Pfam" id="PF00675"/>
    </source>
</evidence>
<sequence length="203" mass="23177">MSAPANTTQEIPAHTGFRHLRREFVESLNLSIDEFEHTNTGAKHFHLAADNSENVFLVGLRTVPTDSNGVAHILEHTALCGSQRYPVRDPFFMMIRRSLNTFMNAFTSSDWTAYPFASQNRKDFFNLLDVYLDAVFFSNLDELDFAQEGHRIEFETPDDPDSELTFKGVVFNEMKGAMSSPVSTLWQALTKYTFPTNTYHFNS</sequence>
<dbReference type="InterPro" id="IPR011765">
    <property type="entry name" value="Pept_M16_N"/>
</dbReference>
<dbReference type="InterPro" id="IPR001431">
    <property type="entry name" value="Pept_M16_Zn_BS"/>
</dbReference>
<reference evidence="2" key="1">
    <citation type="submission" date="2018-06" db="EMBL/GenBank/DDBJ databases">
        <authorList>
            <person name="Zhirakovskaya E."/>
        </authorList>
    </citation>
    <scope>NUCLEOTIDE SEQUENCE</scope>
</reference>
<dbReference type="PANTHER" id="PTHR43016">
    <property type="entry name" value="PRESEQUENCE PROTEASE"/>
    <property type="match status" value="1"/>
</dbReference>
<feature type="non-terminal residue" evidence="2">
    <location>
        <position position="203"/>
    </location>
</feature>
<protein>
    <submittedName>
        <fullName evidence="2">Predicted insulinase-like Zn-dependent peptidase DVU0941</fullName>
    </submittedName>
</protein>
<dbReference type="GO" id="GO:0046872">
    <property type="term" value="F:metal ion binding"/>
    <property type="evidence" value="ECO:0007669"/>
    <property type="project" value="InterPro"/>
</dbReference>